<dbReference type="EMBL" id="CM042888">
    <property type="protein sequence ID" value="KAI4325816.1"/>
    <property type="molecule type" value="Genomic_DNA"/>
</dbReference>
<comment type="caution">
    <text evidence="1">The sequence shown here is derived from an EMBL/GenBank/DDBJ whole genome shotgun (WGS) entry which is preliminary data.</text>
</comment>
<dbReference type="Proteomes" id="UP001057402">
    <property type="component" value="Chromosome 9"/>
</dbReference>
<name>A0ACB9MSF9_9MYRT</name>
<organism evidence="1 2">
    <name type="scientific">Melastoma candidum</name>
    <dbReference type="NCBI Taxonomy" id="119954"/>
    <lineage>
        <taxon>Eukaryota</taxon>
        <taxon>Viridiplantae</taxon>
        <taxon>Streptophyta</taxon>
        <taxon>Embryophyta</taxon>
        <taxon>Tracheophyta</taxon>
        <taxon>Spermatophyta</taxon>
        <taxon>Magnoliopsida</taxon>
        <taxon>eudicotyledons</taxon>
        <taxon>Gunneridae</taxon>
        <taxon>Pentapetalae</taxon>
        <taxon>rosids</taxon>
        <taxon>malvids</taxon>
        <taxon>Myrtales</taxon>
        <taxon>Melastomataceae</taxon>
        <taxon>Melastomatoideae</taxon>
        <taxon>Melastomateae</taxon>
        <taxon>Melastoma</taxon>
    </lineage>
</organism>
<keyword evidence="2" id="KW-1185">Reference proteome</keyword>
<proteinExistence type="predicted"/>
<accession>A0ACB9MSF9</accession>
<gene>
    <name evidence="1" type="ORF">MLD38_031180</name>
</gene>
<evidence type="ECO:0000313" key="1">
    <source>
        <dbReference type="EMBL" id="KAI4325816.1"/>
    </source>
</evidence>
<sequence>MSSSSSSFPTAAAHSTPTTAGRTPPLGLFANAKKHKHGFIQLFTMSGILLLSLRSLGQKYRIHDLIDDTSSLKQEKVGLSLRMESIKRELCRLASSQPSNMFSARLEKLFFEE</sequence>
<evidence type="ECO:0000313" key="2">
    <source>
        <dbReference type="Proteomes" id="UP001057402"/>
    </source>
</evidence>
<reference evidence="2" key="1">
    <citation type="journal article" date="2023" name="Front. Plant Sci.">
        <title>Chromosomal-level genome assembly of Melastoma candidum provides insights into trichome evolution.</title>
        <authorList>
            <person name="Zhong Y."/>
            <person name="Wu W."/>
            <person name="Sun C."/>
            <person name="Zou P."/>
            <person name="Liu Y."/>
            <person name="Dai S."/>
            <person name="Zhou R."/>
        </authorList>
    </citation>
    <scope>NUCLEOTIDE SEQUENCE [LARGE SCALE GENOMIC DNA]</scope>
</reference>
<protein>
    <submittedName>
        <fullName evidence="1">Uncharacterized protein</fullName>
    </submittedName>
</protein>